<dbReference type="InterPro" id="IPR027417">
    <property type="entry name" value="P-loop_NTPase"/>
</dbReference>
<evidence type="ECO:0000313" key="3">
    <source>
        <dbReference type="EMBL" id="APZ95398.1"/>
    </source>
</evidence>
<name>A0A1P8WMX5_9PLAN</name>
<proteinExistence type="inferred from homology"/>
<comment type="similarity">
    <text evidence="1">Belongs to the GSP E family.</text>
</comment>
<dbReference type="Proteomes" id="UP000187735">
    <property type="component" value="Chromosome"/>
</dbReference>
<organism evidence="3 4">
    <name type="scientific">Fuerstiella marisgermanici</name>
    <dbReference type="NCBI Taxonomy" id="1891926"/>
    <lineage>
        <taxon>Bacteria</taxon>
        <taxon>Pseudomonadati</taxon>
        <taxon>Planctomycetota</taxon>
        <taxon>Planctomycetia</taxon>
        <taxon>Planctomycetales</taxon>
        <taxon>Planctomycetaceae</taxon>
        <taxon>Fuerstiella</taxon>
    </lineage>
</organism>
<dbReference type="InterPro" id="IPR001482">
    <property type="entry name" value="T2SS/T4SS_dom"/>
</dbReference>
<dbReference type="Pfam" id="PF00437">
    <property type="entry name" value="T2SSE"/>
    <property type="match status" value="1"/>
</dbReference>
<keyword evidence="4" id="KW-1185">Reference proteome</keyword>
<evidence type="ECO:0000259" key="2">
    <source>
        <dbReference type="Pfam" id="PF00437"/>
    </source>
</evidence>
<sequence length="416" mass="45846">MDDYRLRHELRRGIESLCRRRGDLLTETERTRITEEIIDDTLGLGPLEPLLRDPTISDILINGPNTIFVERRGQLEQASISFHDADHLVQIVQRIAGKVGRRLDESSPMVDARMSDGSRVNAVIGPLALDGALVSIRRFGDRRLQASDLIGHRALTGEMWDFLSTCVATGLNVIVSGGTGSGKSTLMNALCSAIPANQRIVTIEDAAELNIHLPHVARMETRCANVEGKGEITARDLVRNALRMRPDRIIIGECRGSEAFDMLQAMTTGHDGSLTTLHSNGPRSALRRLEMLVGMAGMELPAWFIRELVGSAVQIIVQCVRLPNGQRKVTSISEVTGVVGETVSLHDIFEYKRQDTDPTTGKTGYFRTTGIRPVCLDRLATHGARIDPSFFEERILRVDRCDTIPRLAAAPGRSTL</sequence>
<dbReference type="Gene3D" id="3.40.50.300">
    <property type="entry name" value="P-loop containing nucleotide triphosphate hydrolases"/>
    <property type="match status" value="1"/>
</dbReference>
<dbReference type="Gene3D" id="3.30.450.380">
    <property type="match status" value="1"/>
</dbReference>
<protein>
    <submittedName>
        <fullName evidence="3">Conjugal transfer protein</fullName>
    </submittedName>
</protein>
<evidence type="ECO:0000256" key="1">
    <source>
        <dbReference type="ARBA" id="ARBA00006611"/>
    </source>
</evidence>
<dbReference type="PANTHER" id="PTHR30486:SF15">
    <property type="entry name" value="TYPE II_IV SECRETION SYSTEM ATPASE"/>
    <property type="match status" value="1"/>
</dbReference>
<gene>
    <name evidence="3" type="ORF">Fuma_05056</name>
</gene>
<feature type="domain" description="Bacterial type II secretion system protein E" evidence="2">
    <location>
        <begin position="43"/>
        <end position="321"/>
    </location>
</feature>
<dbReference type="OrthoDB" id="9810761at2"/>
<dbReference type="AlphaFoldDB" id="A0A1P8WMX5"/>
<dbReference type="STRING" id="1891926.Fuma_05056"/>
<dbReference type="CDD" id="cd01130">
    <property type="entry name" value="VirB11-like_ATPase"/>
    <property type="match status" value="1"/>
</dbReference>
<dbReference type="PANTHER" id="PTHR30486">
    <property type="entry name" value="TWITCHING MOTILITY PROTEIN PILT"/>
    <property type="match status" value="1"/>
</dbReference>
<dbReference type="SUPFAM" id="SSF52540">
    <property type="entry name" value="P-loop containing nucleoside triphosphate hydrolases"/>
    <property type="match status" value="1"/>
</dbReference>
<reference evidence="3 4" key="1">
    <citation type="journal article" date="2016" name="Front. Microbiol.">
        <title>Fuerstia marisgermanicae gen. nov., sp. nov., an Unusual Member of the Phylum Planctomycetes from the German Wadden Sea.</title>
        <authorList>
            <person name="Kohn T."/>
            <person name="Heuer A."/>
            <person name="Jogler M."/>
            <person name="Vollmers J."/>
            <person name="Boedeker C."/>
            <person name="Bunk B."/>
            <person name="Rast P."/>
            <person name="Borchert D."/>
            <person name="Glockner I."/>
            <person name="Freese H.M."/>
            <person name="Klenk H.P."/>
            <person name="Overmann J."/>
            <person name="Kaster A.K."/>
            <person name="Rohde M."/>
            <person name="Wiegand S."/>
            <person name="Jogler C."/>
        </authorList>
    </citation>
    <scope>NUCLEOTIDE SEQUENCE [LARGE SCALE GENOMIC DNA]</scope>
    <source>
        <strain evidence="3 4">NH11</strain>
    </source>
</reference>
<dbReference type="InterPro" id="IPR050921">
    <property type="entry name" value="T4SS_GSP_E_ATPase"/>
</dbReference>
<dbReference type="RefSeq" id="WP_083732316.1">
    <property type="nucleotide sequence ID" value="NZ_CP017641.1"/>
</dbReference>
<dbReference type="GO" id="GO:0016887">
    <property type="term" value="F:ATP hydrolysis activity"/>
    <property type="evidence" value="ECO:0007669"/>
    <property type="project" value="InterPro"/>
</dbReference>
<dbReference type="KEGG" id="fmr:Fuma_05056"/>
<evidence type="ECO:0000313" key="4">
    <source>
        <dbReference type="Proteomes" id="UP000187735"/>
    </source>
</evidence>
<accession>A0A1P8WMX5</accession>
<dbReference type="EMBL" id="CP017641">
    <property type="protein sequence ID" value="APZ95398.1"/>
    <property type="molecule type" value="Genomic_DNA"/>
</dbReference>